<dbReference type="Proteomes" id="UP000054251">
    <property type="component" value="Unassembled WGS sequence"/>
</dbReference>
<evidence type="ECO:0000256" key="7">
    <source>
        <dbReference type="ARBA" id="ARBA00022801"/>
    </source>
</evidence>
<keyword evidence="12" id="KW-1185">Reference proteome</keyword>
<evidence type="ECO:0000256" key="6">
    <source>
        <dbReference type="ARBA" id="ARBA00022729"/>
    </source>
</evidence>
<dbReference type="PANTHER" id="PTHR42715:SF12">
    <property type="entry name" value="BETA-GLUCOSIDASE G-RELATED"/>
    <property type="match status" value="1"/>
</dbReference>
<evidence type="ECO:0000256" key="1">
    <source>
        <dbReference type="ARBA" id="ARBA00000448"/>
    </source>
</evidence>
<comment type="catalytic activity">
    <reaction evidence="1">
        <text>Hydrolysis of terminal, non-reducing beta-D-glucosyl residues with release of beta-D-glucose.</text>
        <dbReference type="EC" id="3.2.1.21"/>
    </reaction>
</comment>
<comment type="function">
    <text evidence="9">Beta-glucosidases are one of a number of cellulolytic enzymes involved in the degradation of cellulosic biomass. Catalyzes the last step releasing glucose from the inhibitory cellobiose.</text>
</comment>
<dbReference type="InterPro" id="IPR050288">
    <property type="entry name" value="Cellulose_deg_GH3"/>
</dbReference>
<sequence length="68" mass="7544">MWYNADKFVQNTTAYNNNTIVVVTTPGPVNIESFAENTNVTAILMSSYLGQETRSAITNVLLSLKSTW</sequence>
<comment type="subcellular location">
    <subcellularLocation>
        <location evidence="2">Secreted</location>
    </subcellularLocation>
</comment>
<feature type="domain" description="Glycoside hydrolase family 3 C-terminal" evidence="10">
    <location>
        <begin position="4"/>
        <end position="63"/>
    </location>
</feature>
<gene>
    <name evidence="11" type="ORF">AC631_05452</name>
</gene>
<dbReference type="RefSeq" id="XP_015464896.1">
    <property type="nucleotide sequence ID" value="XM_015614281.1"/>
</dbReference>
<keyword evidence="5" id="KW-0964">Secreted</keyword>
<keyword evidence="6" id="KW-0732">Signal</keyword>
<evidence type="ECO:0000256" key="3">
    <source>
        <dbReference type="ARBA" id="ARBA00005336"/>
    </source>
</evidence>
<keyword evidence="8" id="KW-0326">Glycosidase</keyword>
<dbReference type="InterPro" id="IPR002772">
    <property type="entry name" value="Glyco_hydro_3_C"/>
</dbReference>
<name>A0A0V1PRL5_9ASCO</name>
<keyword evidence="7" id="KW-0378">Hydrolase</keyword>
<dbReference type="GO" id="GO:0005576">
    <property type="term" value="C:extracellular region"/>
    <property type="evidence" value="ECO:0007669"/>
    <property type="project" value="UniProtKB-SubCell"/>
</dbReference>
<evidence type="ECO:0000313" key="12">
    <source>
        <dbReference type="Proteomes" id="UP000054251"/>
    </source>
</evidence>
<dbReference type="GO" id="GO:0009251">
    <property type="term" value="P:glucan catabolic process"/>
    <property type="evidence" value="ECO:0007669"/>
    <property type="project" value="TreeGrafter"/>
</dbReference>
<dbReference type="GO" id="GO:0008422">
    <property type="term" value="F:beta-glucosidase activity"/>
    <property type="evidence" value="ECO:0007669"/>
    <property type="project" value="UniProtKB-EC"/>
</dbReference>
<dbReference type="EC" id="3.2.1.21" evidence="4"/>
<evidence type="ECO:0000256" key="8">
    <source>
        <dbReference type="ARBA" id="ARBA00023295"/>
    </source>
</evidence>
<proteinExistence type="inferred from homology"/>
<dbReference type="AlphaFoldDB" id="A0A0V1PRL5"/>
<dbReference type="Pfam" id="PF01915">
    <property type="entry name" value="Glyco_hydro_3_C"/>
    <property type="match status" value="1"/>
</dbReference>
<organism evidence="11 12">
    <name type="scientific">Debaryomyces fabryi</name>
    <dbReference type="NCBI Taxonomy" id="58627"/>
    <lineage>
        <taxon>Eukaryota</taxon>
        <taxon>Fungi</taxon>
        <taxon>Dikarya</taxon>
        <taxon>Ascomycota</taxon>
        <taxon>Saccharomycotina</taxon>
        <taxon>Pichiomycetes</taxon>
        <taxon>Debaryomycetaceae</taxon>
        <taxon>Debaryomyces</taxon>
    </lineage>
</organism>
<evidence type="ECO:0000256" key="9">
    <source>
        <dbReference type="ARBA" id="ARBA00024983"/>
    </source>
</evidence>
<comment type="similarity">
    <text evidence="3">Belongs to the glycosyl hydrolase 3 family.</text>
</comment>
<protein>
    <recommendedName>
        <fullName evidence="4">beta-glucosidase</fullName>
        <ecNumber evidence="4">3.2.1.21</ecNumber>
    </recommendedName>
</protein>
<evidence type="ECO:0000256" key="2">
    <source>
        <dbReference type="ARBA" id="ARBA00004613"/>
    </source>
</evidence>
<evidence type="ECO:0000259" key="10">
    <source>
        <dbReference type="Pfam" id="PF01915"/>
    </source>
</evidence>
<dbReference type="InterPro" id="IPR036881">
    <property type="entry name" value="Glyco_hydro_3_C_sf"/>
</dbReference>
<dbReference type="OrthoDB" id="4501617at2759"/>
<evidence type="ECO:0000313" key="11">
    <source>
        <dbReference type="EMBL" id="KRZ98793.1"/>
    </source>
</evidence>
<dbReference type="Gene3D" id="3.40.50.1700">
    <property type="entry name" value="Glycoside hydrolase family 3 C-terminal domain"/>
    <property type="match status" value="1"/>
</dbReference>
<dbReference type="GeneID" id="26842461"/>
<dbReference type="SUPFAM" id="SSF52279">
    <property type="entry name" value="Beta-D-glucan exohydrolase, C-terminal domain"/>
    <property type="match status" value="1"/>
</dbReference>
<accession>A0A0V1PRL5</accession>
<dbReference type="PANTHER" id="PTHR42715">
    <property type="entry name" value="BETA-GLUCOSIDASE"/>
    <property type="match status" value="1"/>
</dbReference>
<dbReference type="EMBL" id="LMYN01000211">
    <property type="protein sequence ID" value="KRZ98793.1"/>
    <property type="molecule type" value="Genomic_DNA"/>
</dbReference>
<comment type="caution">
    <text evidence="11">The sequence shown here is derived from an EMBL/GenBank/DDBJ whole genome shotgun (WGS) entry which is preliminary data.</text>
</comment>
<reference evidence="11 12" key="1">
    <citation type="submission" date="2015-11" db="EMBL/GenBank/DDBJ databases">
        <title>The genome of Debaryomyces fabryi.</title>
        <authorList>
            <person name="Tafer H."/>
            <person name="Lopandic K."/>
        </authorList>
    </citation>
    <scope>NUCLEOTIDE SEQUENCE [LARGE SCALE GENOMIC DNA]</scope>
    <source>
        <strain evidence="11 12">CBS 789</strain>
    </source>
</reference>
<evidence type="ECO:0000256" key="4">
    <source>
        <dbReference type="ARBA" id="ARBA00012744"/>
    </source>
</evidence>
<evidence type="ECO:0000256" key="5">
    <source>
        <dbReference type="ARBA" id="ARBA00022525"/>
    </source>
</evidence>